<dbReference type="EMBL" id="HBUF01346055">
    <property type="protein sequence ID" value="CAG6709396.1"/>
    <property type="molecule type" value="Transcribed_RNA"/>
</dbReference>
<proteinExistence type="predicted"/>
<dbReference type="EMBL" id="HBUF01346056">
    <property type="protein sequence ID" value="CAG6709397.1"/>
    <property type="molecule type" value="Transcribed_RNA"/>
</dbReference>
<organism evidence="2">
    <name type="scientific">Cacopsylla melanoneura</name>
    <dbReference type="NCBI Taxonomy" id="428564"/>
    <lineage>
        <taxon>Eukaryota</taxon>
        <taxon>Metazoa</taxon>
        <taxon>Ecdysozoa</taxon>
        <taxon>Arthropoda</taxon>
        <taxon>Hexapoda</taxon>
        <taxon>Insecta</taxon>
        <taxon>Pterygota</taxon>
        <taxon>Neoptera</taxon>
        <taxon>Paraneoptera</taxon>
        <taxon>Hemiptera</taxon>
        <taxon>Sternorrhyncha</taxon>
        <taxon>Psylloidea</taxon>
        <taxon>Psyllidae</taxon>
        <taxon>Psyllinae</taxon>
        <taxon>Cacopsylla</taxon>
    </lineage>
</organism>
<sequence>MSDSSVNLLIYSEGLVSNFVFSRSPFYTTYVFTLVQGIRTYIPLLISLNLPPNYLYYLISKGSLIRLESNPVGLFFSRYQNLAAQSLLLVPKSYLVPLSSFYIVFIFSYHLHSSFYSSTFGSLS</sequence>
<dbReference type="AlphaFoldDB" id="A0A8D8UQU2"/>
<name>A0A8D8UQU2_9HEMI</name>
<keyword evidence="1" id="KW-0812">Transmembrane</keyword>
<keyword evidence="1" id="KW-1133">Transmembrane helix</keyword>
<reference evidence="2" key="1">
    <citation type="submission" date="2021-05" db="EMBL/GenBank/DDBJ databases">
        <authorList>
            <person name="Alioto T."/>
            <person name="Alioto T."/>
            <person name="Gomez Garrido J."/>
        </authorList>
    </citation>
    <scope>NUCLEOTIDE SEQUENCE</scope>
</reference>
<accession>A0A8D8UQU2</accession>
<feature type="transmembrane region" description="Helical" evidence="1">
    <location>
        <begin position="94"/>
        <end position="112"/>
    </location>
</feature>
<keyword evidence="1" id="KW-0472">Membrane</keyword>
<evidence type="ECO:0000256" key="1">
    <source>
        <dbReference type="SAM" id="Phobius"/>
    </source>
</evidence>
<protein>
    <submittedName>
        <fullName evidence="2">Uncharacterized protein</fullName>
    </submittedName>
</protein>
<evidence type="ECO:0000313" key="2">
    <source>
        <dbReference type="EMBL" id="CAG6709396.1"/>
    </source>
</evidence>